<dbReference type="AlphaFoldDB" id="A0A382CI46"/>
<proteinExistence type="predicted"/>
<gene>
    <name evidence="1" type="ORF">METZ01_LOCUS177897</name>
</gene>
<accession>A0A382CI46</accession>
<name>A0A382CI46_9ZZZZ</name>
<evidence type="ECO:0000313" key="1">
    <source>
        <dbReference type="EMBL" id="SVB25043.1"/>
    </source>
</evidence>
<reference evidence="1" key="1">
    <citation type="submission" date="2018-05" db="EMBL/GenBank/DDBJ databases">
        <authorList>
            <person name="Lanie J.A."/>
            <person name="Ng W.-L."/>
            <person name="Kazmierczak K.M."/>
            <person name="Andrzejewski T.M."/>
            <person name="Davidsen T.M."/>
            <person name="Wayne K.J."/>
            <person name="Tettelin H."/>
            <person name="Glass J.I."/>
            <person name="Rusch D."/>
            <person name="Podicherti R."/>
            <person name="Tsui H.-C.T."/>
            <person name="Winkler M.E."/>
        </authorList>
    </citation>
    <scope>NUCLEOTIDE SEQUENCE</scope>
</reference>
<feature type="non-terminal residue" evidence="1">
    <location>
        <position position="68"/>
    </location>
</feature>
<protein>
    <submittedName>
        <fullName evidence="1">Uncharacterized protein</fullName>
    </submittedName>
</protein>
<sequence length="68" mass="7705">MIKRIVPLLFVGLVWGQSKMDIDNLIDRDGFFYAPNKEKPFTGSVVGLYDNGRKKLSGRYKNGIKNGQ</sequence>
<organism evidence="1">
    <name type="scientific">marine metagenome</name>
    <dbReference type="NCBI Taxonomy" id="408172"/>
    <lineage>
        <taxon>unclassified sequences</taxon>
        <taxon>metagenomes</taxon>
        <taxon>ecological metagenomes</taxon>
    </lineage>
</organism>
<dbReference type="EMBL" id="UINC01034345">
    <property type="protein sequence ID" value="SVB25043.1"/>
    <property type="molecule type" value="Genomic_DNA"/>
</dbReference>